<reference evidence="2 3" key="1">
    <citation type="submission" date="2010-05" db="EMBL/GenBank/DDBJ databases">
        <title>The Genome Sequence of Thecamonas trahens ATCC 50062.</title>
        <authorList>
            <consortium name="The Broad Institute Genome Sequencing Platform"/>
            <person name="Russ C."/>
            <person name="Cuomo C."/>
            <person name="Shea T."/>
            <person name="Young S.K."/>
            <person name="Zeng Q."/>
            <person name="Koehrsen M."/>
            <person name="Haas B."/>
            <person name="Borodovsky M."/>
            <person name="Guigo R."/>
            <person name="Alvarado L."/>
            <person name="Berlin A."/>
            <person name="Bochicchio J."/>
            <person name="Borenstein D."/>
            <person name="Chapman S."/>
            <person name="Chen Z."/>
            <person name="Freedman E."/>
            <person name="Gellesch M."/>
            <person name="Goldberg J."/>
            <person name="Griggs A."/>
            <person name="Gujja S."/>
            <person name="Heilman E."/>
            <person name="Heiman D."/>
            <person name="Hepburn T."/>
            <person name="Howarth C."/>
            <person name="Jen D."/>
            <person name="Larson L."/>
            <person name="Mehta T."/>
            <person name="Park D."/>
            <person name="Pearson M."/>
            <person name="Roberts A."/>
            <person name="Saif S."/>
            <person name="Shenoy N."/>
            <person name="Sisk P."/>
            <person name="Stolte C."/>
            <person name="Sykes S."/>
            <person name="Thomson T."/>
            <person name="Walk T."/>
            <person name="White J."/>
            <person name="Yandava C."/>
            <person name="Burger G."/>
            <person name="Gray M.W."/>
            <person name="Holland P.W.H."/>
            <person name="King N."/>
            <person name="Lang F.B.F."/>
            <person name="Roger A.J."/>
            <person name="Ruiz-Trillo I."/>
            <person name="Lander E."/>
            <person name="Nusbaum C."/>
        </authorList>
    </citation>
    <scope>NUCLEOTIDE SEQUENCE [LARGE SCALE GENOMIC DNA]</scope>
    <source>
        <strain evidence="2 3">ATCC 50062</strain>
    </source>
</reference>
<evidence type="ECO:0000256" key="1">
    <source>
        <dbReference type="SAM" id="MobiDB-lite"/>
    </source>
</evidence>
<feature type="compositionally biased region" description="Polar residues" evidence="1">
    <location>
        <begin position="423"/>
        <end position="437"/>
    </location>
</feature>
<feature type="region of interest" description="Disordered" evidence="1">
    <location>
        <begin position="412"/>
        <end position="445"/>
    </location>
</feature>
<name>A0A0L0D1B5_THETB</name>
<feature type="region of interest" description="Disordered" evidence="1">
    <location>
        <begin position="549"/>
        <end position="620"/>
    </location>
</feature>
<dbReference type="Proteomes" id="UP000054408">
    <property type="component" value="Unassembled WGS sequence"/>
</dbReference>
<sequence length="634" mass="67651">MLRMLAQTLGGESATADDPQVLDLVWVVEARLPLPGPKAQPPATHAFAVGLTAQLAESARWRSALRVHILIAAPPPDVDVAAIAAAWQVLLTDASHLGSQVKLTALVANPSCWRGSLALHPQLGKWPSCRVEAFAEDASSLRARLPRGSDSCLTIINRIAAPATVPWLFTGLHWRMAYVMPSSATLPHVAQLVDVLAADAATLVLRSTSGMLFAAVPHPGSLQLFGLVSPHALARLPVPLAPIVCSAASPIADPDSELWPEDRALAALLADAVEETEPPPLPRPNRLQIPPLTPRTKHQPASVAACFAPSGRVLPDPGLLGSRAVTSVFPALTGNERFDYAALARAQSAHTGRPHWAAVEAALAPAPGTHSDARQLHGVHYYGSAASRAGAYAAVMGDGIIHERGSLLRDVPETPRVPVRTPQATAAQPASRRQPSFRSMARKQVSAAQRATSKSSLALAMPDQRRPADINKARLRAAVLAELKSLLGKSHPMLKECYRKLYQVCRLFLGSLSSAVVAEAELAATVRRNCRTVVFQLVPMTDVIEAQTLQTSSSPAAQPVHPAPRPIVAPRLVRPAPTRKRRLVPPPQPRALRRRLLQTSSDDSSVTSPSGMPPRKGQVAQYAKVFTFDDSSEV</sequence>
<dbReference type="GeneID" id="25559975"/>
<feature type="compositionally biased region" description="Low complexity" evidence="1">
    <location>
        <begin position="597"/>
        <end position="610"/>
    </location>
</feature>
<organism evidence="2 3">
    <name type="scientific">Thecamonas trahens ATCC 50062</name>
    <dbReference type="NCBI Taxonomy" id="461836"/>
    <lineage>
        <taxon>Eukaryota</taxon>
        <taxon>Apusozoa</taxon>
        <taxon>Apusomonadida</taxon>
        <taxon>Apusomonadidae</taxon>
        <taxon>Thecamonas</taxon>
    </lineage>
</organism>
<protein>
    <submittedName>
        <fullName evidence="2">Uncharacterized protein</fullName>
    </submittedName>
</protein>
<dbReference type="RefSeq" id="XP_013763017.1">
    <property type="nucleotide sequence ID" value="XM_013907563.1"/>
</dbReference>
<evidence type="ECO:0000313" key="2">
    <source>
        <dbReference type="EMBL" id="KNC46037.1"/>
    </source>
</evidence>
<dbReference type="AlphaFoldDB" id="A0A0L0D1B5"/>
<keyword evidence="3" id="KW-1185">Reference proteome</keyword>
<gene>
    <name evidence="2" type="ORF">AMSG_00156</name>
</gene>
<accession>A0A0L0D1B5</accession>
<proteinExistence type="predicted"/>
<dbReference type="EMBL" id="GL349433">
    <property type="protein sequence ID" value="KNC46037.1"/>
    <property type="molecule type" value="Genomic_DNA"/>
</dbReference>
<evidence type="ECO:0000313" key="3">
    <source>
        <dbReference type="Proteomes" id="UP000054408"/>
    </source>
</evidence>